<gene>
    <name evidence="4" type="ORF">BGE01nite_27780</name>
</gene>
<feature type="chain" id="PRO_5021938638" evidence="2">
    <location>
        <begin position="19"/>
        <end position="275"/>
    </location>
</feature>
<dbReference type="RefSeq" id="WP_146851065.1">
    <property type="nucleotide sequence ID" value="NZ_BKAG01000018.1"/>
</dbReference>
<reference evidence="4 5" key="1">
    <citation type="submission" date="2019-07" db="EMBL/GenBank/DDBJ databases">
        <title>Whole genome shotgun sequence of Brevifollis gellanilyticus NBRC 108608.</title>
        <authorList>
            <person name="Hosoyama A."/>
            <person name="Uohara A."/>
            <person name="Ohji S."/>
            <person name="Ichikawa N."/>
        </authorList>
    </citation>
    <scope>NUCLEOTIDE SEQUENCE [LARGE SCALE GENOMIC DNA]</scope>
    <source>
        <strain evidence="4 5">NBRC 108608</strain>
    </source>
</reference>
<evidence type="ECO:0000313" key="4">
    <source>
        <dbReference type="EMBL" id="GEP43487.1"/>
    </source>
</evidence>
<evidence type="ECO:0000313" key="5">
    <source>
        <dbReference type="Proteomes" id="UP000321577"/>
    </source>
</evidence>
<dbReference type="Pfam" id="PF20434">
    <property type="entry name" value="BD-FAE"/>
    <property type="match status" value="1"/>
</dbReference>
<keyword evidence="5" id="KW-1185">Reference proteome</keyword>
<dbReference type="SUPFAM" id="SSF53474">
    <property type="entry name" value="alpha/beta-Hydrolases"/>
    <property type="match status" value="1"/>
</dbReference>
<dbReference type="PANTHER" id="PTHR48081:SF9">
    <property type="entry name" value="CARBOXYLESTERASE"/>
    <property type="match status" value="1"/>
</dbReference>
<protein>
    <submittedName>
        <fullName evidence="4">Lipase</fullName>
    </submittedName>
</protein>
<proteinExistence type="predicted"/>
<sequence length="275" mass="29722">MTRLVASILFVLTCLAHAADDRAPTNIAYKSGDELSVYEKERCKLDLYLPAKKEGFTTLVWFHGGGLTNGSKDGEVMKRLGASLAEEGIAVVVPNYRLSPKAKYPAYIDDASAAVAWTLKNISQHGGDATRVFVGGHSAGAYLTLMLGMDESRLAKFDVKHSSLAGLIPVSAQTMTHYTIREERGLGKFSVIADEAAPVRWAEAKGIAPMLVIWADKDMPARAEENAFLVAVLKGAKNKSVTSKVISDRDHSSVGNKIADKGDPARVAILEFMKR</sequence>
<evidence type="ECO:0000259" key="3">
    <source>
        <dbReference type="Pfam" id="PF20434"/>
    </source>
</evidence>
<comment type="caution">
    <text evidence="4">The sequence shown here is derived from an EMBL/GenBank/DDBJ whole genome shotgun (WGS) entry which is preliminary data.</text>
</comment>
<dbReference type="Proteomes" id="UP000321577">
    <property type="component" value="Unassembled WGS sequence"/>
</dbReference>
<name>A0A512M9R4_9BACT</name>
<evidence type="ECO:0000256" key="2">
    <source>
        <dbReference type="SAM" id="SignalP"/>
    </source>
</evidence>
<keyword evidence="1" id="KW-0378">Hydrolase</keyword>
<dbReference type="Gene3D" id="3.40.50.1820">
    <property type="entry name" value="alpha/beta hydrolase"/>
    <property type="match status" value="1"/>
</dbReference>
<feature type="signal peptide" evidence="2">
    <location>
        <begin position="1"/>
        <end position="18"/>
    </location>
</feature>
<organism evidence="4 5">
    <name type="scientific">Brevifollis gellanilyticus</name>
    <dbReference type="NCBI Taxonomy" id="748831"/>
    <lineage>
        <taxon>Bacteria</taxon>
        <taxon>Pseudomonadati</taxon>
        <taxon>Verrucomicrobiota</taxon>
        <taxon>Verrucomicrobiia</taxon>
        <taxon>Verrucomicrobiales</taxon>
        <taxon>Verrucomicrobiaceae</taxon>
    </lineage>
</organism>
<dbReference type="EMBL" id="BKAG01000018">
    <property type="protein sequence ID" value="GEP43487.1"/>
    <property type="molecule type" value="Genomic_DNA"/>
</dbReference>
<feature type="domain" description="BD-FAE-like" evidence="3">
    <location>
        <begin position="45"/>
        <end position="152"/>
    </location>
</feature>
<dbReference type="AlphaFoldDB" id="A0A512M9R4"/>
<accession>A0A512M9R4</accession>
<dbReference type="PANTHER" id="PTHR48081">
    <property type="entry name" value="AB HYDROLASE SUPERFAMILY PROTEIN C4A8.06C"/>
    <property type="match status" value="1"/>
</dbReference>
<dbReference type="GO" id="GO:0016787">
    <property type="term" value="F:hydrolase activity"/>
    <property type="evidence" value="ECO:0007669"/>
    <property type="project" value="UniProtKB-KW"/>
</dbReference>
<dbReference type="InterPro" id="IPR050300">
    <property type="entry name" value="GDXG_lipolytic_enzyme"/>
</dbReference>
<dbReference type="InterPro" id="IPR029058">
    <property type="entry name" value="AB_hydrolase_fold"/>
</dbReference>
<evidence type="ECO:0000256" key="1">
    <source>
        <dbReference type="ARBA" id="ARBA00022801"/>
    </source>
</evidence>
<dbReference type="InterPro" id="IPR049492">
    <property type="entry name" value="BD-FAE-like_dom"/>
</dbReference>
<keyword evidence="2" id="KW-0732">Signal</keyword>
<dbReference type="OrthoDB" id="24847at2"/>